<proteinExistence type="inferred from homology"/>
<dbReference type="GO" id="GO:0061630">
    <property type="term" value="F:ubiquitin protein ligase activity"/>
    <property type="evidence" value="ECO:0007669"/>
    <property type="project" value="UniProtKB-UniRule"/>
</dbReference>
<dbReference type="STRING" id="741276.A0A2S5BJ03"/>
<evidence type="ECO:0000256" key="12">
    <source>
        <dbReference type="ARBA" id="ARBA00022786"/>
    </source>
</evidence>
<feature type="compositionally biased region" description="Basic residues" evidence="17">
    <location>
        <begin position="13"/>
        <end position="24"/>
    </location>
</feature>
<dbReference type="GO" id="GO:1990116">
    <property type="term" value="P:ribosome-associated ubiquitin-dependent protein catabolic process"/>
    <property type="evidence" value="ECO:0007669"/>
    <property type="project" value="UniProtKB-UniRule"/>
</dbReference>
<dbReference type="SMART" id="SM00184">
    <property type="entry name" value="RING"/>
    <property type="match status" value="1"/>
</dbReference>
<protein>
    <recommendedName>
        <fullName evidence="6 16">E3 ubiquitin-protein ligase listerin</fullName>
        <ecNumber evidence="5 16">2.3.2.27</ecNumber>
    </recommendedName>
    <alternativeName>
        <fullName evidence="16">RING-type E3 ubiquitin transferase listerin</fullName>
    </alternativeName>
</protein>
<accession>A0A2S5BJ03</accession>
<evidence type="ECO:0000256" key="10">
    <source>
        <dbReference type="ARBA" id="ARBA00022737"/>
    </source>
</evidence>
<comment type="subcellular location">
    <subcellularLocation>
        <location evidence="2">Cytoplasm</location>
        <location evidence="2">Cytosol</location>
    </subcellularLocation>
</comment>
<dbReference type="InterPro" id="IPR013083">
    <property type="entry name" value="Znf_RING/FYVE/PHD"/>
</dbReference>
<evidence type="ECO:0000313" key="19">
    <source>
        <dbReference type="EMBL" id="POY76742.1"/>
    </source>
</evidence>
<feature type="compositionally biased region" description="Pro residues" evidence="17">
    <location>
        <begin position="75"/>
        <end position="84"/>
    </location>
</feature>
<dbReference type="GO" id="GO:0043023">
    <property type="term" value="F:ribosomal large subunit binding"/>
    <property type="evidence" value="ECO:0007669"/>
    <property type="project" value="TreeGrafter"/>
</dbReference>
<dbReference type="InterPro" id="IPR054478">
    <property type="entry name" value="LTN1_UBC"/>
</dbReference>
<comment type="catalytic activity">
    <reaction evidence="1 16">
        <text>S-ubiquitinyl-[E2 ubiquitin-conjugating enzyme]-L-cysteine + [acceptor protein]-L-lysine = [E2 ubiquitin-conjugating enzyme]-L-cysteine + N(6)-ubiquitinyl-[acceptor protein]-L-lysine.</text>
        <dbReference type="EC" id="2.3.2.27"/>
    </reaction>
</comment>
<dbReference type="InterPro" id="IPR016024">
    <property type="entry name" value="ARM-type_fold"/>
</dbReference>
<keyword evidence="11 15" id="KW-0863">Zinc-finger</keyword>
<dbReference type="OrthoDB" id="6108at2759"/>
<dbReference type="Pfam" id="PF22958">
    <property type="entry name" value="Ltn1_1st"/>
    <property type="match status" value="1"/>
</dbReference>
<reference evidence="19 20" key="1">
    <citation type="journal article" date="2018" name="Front. Microbiol.">
        <title>Prospects for Fungal Bioremediation of Acidic Radioactive Waste Sites: Characterization and Genome Sequence of Rhodotorula taiwanensis MD1149.</title>
        <authorList>
            <person name="Tkavc R."/>
            <person name="Matrosova V.Y."/>
            <person name="Grichenko O.E."/>
            <person name="Gostincar C."/>
            <person name="Volpe R.P."/>
            <person name="Klimenkova P."/>
            <person name="Gaidamakova E.K."/>
            <person name="Zhou C.E."/>
            <person name="Stewart B.J."/>
            <person name="Lyman M.G."/>
            <person name="Malfatti S.A."/>
            <person name="Rubinfeld B."/>
            <person name="Courtot M."/>
            <person name="Singh J."/>
            <person name="Dalgard C.L."/>
            <person name="Hamilton T."/>
            <person name="Frey K.G."/>
            <person name="Gunde-Cimerman N."/>
            <person name="Dugan L."/>
            <person name="Daly M.J."/>
        </authorList>
    </citation>
    <scope>NUCLEOTIDE SEQUENCE [LARGE SCALE GENOMIC DNA]</scope>
    <source>
        <strain evidence="19 20">MD1149</strain>
    </source>
</reference>
<comment type="pathway">
    <text evidence="3 16">Protein modification; protein ubiquitination.</text>
</comment>
<evidence type="ECO:0000256" key="1">
    <source>
        <dbReference type="ARBA" id="ARBA00000900"/>
    </source>
</evidence>
<comment type="function">
    <text evidence="14">E3 ubiquitin-protein ligase component of the ribosome quality control complex (RQC), a ribosome-associated complex that mediates ubiquitination and extraction of incompletely synthesized nascent chains for proteasomal degradation. Mediates ubiquitination of proteins derived from mRNAs lacking stop codons (non-stop proteins) and other translation arrest products induced by poly-lysine sequences and tandem rare codons. Ubiquitination leads to CDC48 recruitment for extraction and degradation of the incomplete translation product. May indirectly play a role in chromatin function and transcription.</text>
</comment>
<feature type="compositionally biased region" description="Low complexity" evidence="17">
    <location>
        <begin position="38"/>
        <end position="53"/>
    </location>
</feature>
<keyword evidence="12 16" id="KW-0833">Ubl conjugation pathway</keyword>
<dbReference type="Gene3D" id="3.30.40.10">
    <property type="entry name" value="Zinc/RING finger domain, C3HC4 (zinc finger)"/>
    <property type="match status" value="1"/>
</dbReference>
<evidence type="ECO:0000256" key="15">
    <source>
        <dbReference type="PROSITE-ProRule" id="PRU00175"/>
    </source>
</evidence>
<dbReference type="PROSITE" id="PS50089">
    <property type="entry name" value="ZF_RING_2"/>
    <property type="match status" value="1"/>
</dbReference>
<dbReference type="CDD" id="cd16491">
    <property type="entry name" value="RING-CH-C4HC3_LTN1"/>
    <property type="match status" value="1"/>
</dbReference>
<dbReference type="EC" id="2.3.2.27" evidence="5 16"/>
<feature type="region of interest" description="Disordered" evidence="17">
    <location>
        <begin position="450"/>
        <end position="472"/>
    </location>
</feature>
<feature type="compositionally biased region" description="Acidic residues" evidence="17">
    <location>
        <begin position="453"/>
        <end position="462"/>
    </location>
</feature>
<name>A0A2S5BJ03_9BASI</name>
<comment type="similarity">
    <text evidence="4 16">Belongs to the LTN1 family.</text>
</comment>
<gene>
    <name evidence="19" type="ORF">BMF94_0334</name>
</gene>
<evidence type="ECO:0000256" key="2">
    <source>
        <dbReference type="ARBA" id="ARBA00004514"/>
    </source>
</evidence>
<dbReference type="GO" id="GO:0008270">
    <property type="term" value="F:zinc ion binding"/>
    <property type="evidence" value="ECO:0007669"/>
    <property type="project" value="UniProtKB-KW"/>
</dbReference>
<dbReference type="UniPathway" id="UPA00143"/>
<dbReference type="InterPro" id="IPR001841">
    <property type="entry name" value="Znf_RING"/>
</dbReference>
<dbReference type="GO" id="GO:0072344">
    <property type="term" value="P:rescue of stalled ribosome"/>
    <property type="evidence" value="ECO:0007669"/>
    <property type="project" value="UniProtKB-UniRule"/>
</dbReference>
<dbReference type="InterPro" id="IPR039795">
    <property type="entry name" value="LTN1/Rkr1"/>
</dbReference>
<dbReference type="Pfam" id="PF22999">
    <property type="entry name" value="LTN1_E3_ligase_6th"/>
    <property type="match status" value="1"/>
</dbReference>
<organism evidence="19 20">
    <name type="scientific">Rhodotorula taiwanensis</name>
    <dbReference type="NCBI Taxonomy" id="741276"/>
    <lineage>
        <taxon>Eukaryota</taxon>
        <taxon>Fungi</taxon>
        <taxon>Dikarya</taxon>
        <taxon>Basidiomycota</taxon>
        <taxon>Pucciniomycotina</taxon>
        <taxon>Microbotryomycetes</taxon>
        <taxon>Sporidiobolales</taxon>
        <taxon>Sporidiobolaceae</taxon>
        <taxon>Rhodotorula</taxon>
    </lineage>
</organism>
<keyword evidence="13 16" id="KW-0862">Zinc</keyword>
<evidence type="ECO:0000256" key="14">
    <source>
        <dbReference type="ARBA" id="ARBA00055150"/>
    </source>
</evidence>
<evidence type="ECO:0000259" key="18">
    <source>
        <dbReference type="PROSITE" id="PS50089"/>
    </source>
</evidence>
<evidence type="ECO:0000256" key="9">
    <source>
        <dbReference type="ARBA" id="ARBA00022723"/>
    </source>
</evidence>
<keyword evidence="8 16" id="KW-0808">Transferase</keyword>
<dbReference type="FunFam" id="3.30.40.10:FF:000038">
    <property type="entry name" value="E3 ubiquitin-protein ligase listerin"/>
    <property type="match status" value="1"/>
</dbReference>
<sequence length="1774" mass="191282">MPPKGKSSASSATRKKQAAKAAKKAARDAGDDDEIDVDQVASQAAAAVNGSAQPKQRGQKKVKKDRFAPKVKKYVPPPPPPKGQPDPVDVFLVGRGKQPDPQLVVILRRFVKKDEATLLKGCEGLEDWVKETLRQEEQQEGEDWEREMRQEGVVDCMDVWASHFPRLALHPSRRLRLQVHALHSLLVGAASSRTRTQAPLIASTRSALLAPMWIEKSEFIGAWCTAAHDSDRSVRRDARASWDAVVTAVDAGENVEGIRLSEHADSIASFAFSVVLGGGGAGYSAAGGADTPSSEAGSTSFNTSTLGEDPAFLRSSAISALAYLVQTLPTPLPLSSETVETLLGEELWDLLTRSTAPGARDQPPMVRKALYDLLGAIVGRKDEELLLSVTPASNDDEADQSADEAENDARLRTIAGKVLGNCWEDEEGWPSIILFLRRYPQAWSLADGVLGEAGDDDEDDAPESANGADETFKPSPTVSLFLQHLTLGCSSHPTTLYPTVLLILATIPIALLPPTESALSLLFESFWAAYSSRAIAMGGARAVQAWAEALLEAILFETCRIEDPALSAAIARHWIGERLFALTVGRSEEAKVPNGARTVATSFEQPLGRLAAREDQSAFEAAWDAIAQEVGAVSSEAASSVATDRLAPLASALTAFVGSQNETVTTRGQALALQSLRSSADGIQLASSRPSEEVLDLIRTVGSLLDTDDSRQILDDMARSHLPGLLAESPAALSLFVSRLAVPTTQRDTLWRSLFSPPPAPAVLLRLVDAVSESGLAGELPSADLDSHVREMATRVLTDAHEQADELDLLRRIVVQPLPLVNPSLPSELISRAGRAMSDLVRPVLRIDESSQAQGQTLDGLVAPSALVAHYTQLRDNAWSAFEVPDLAVTVFDVGHALPVIALAGGTPGEAIAAAQQAFSSIVGARGDEAVKAVMAELRVRLADSSSAISTVALVSMTAELLESYPATVHSLGELLPSKPDLEAAFGSVSLAPPAPSLCILDPLVPLAETTSPATFASTFDRSFLSAYGRVLVAVLEVSARDHAGLRRQASWLLPHLLVLSDVARDGLAKPPSAAYASGVFAPDVPDDILARVAAAADGASSYLLSTLANALTDDWHGKAVAHLRVKELATLSDDSDPLLSVLDSLWRTARSGDPKAIYAQRAVRTVLGAVLRYSEDGGAADAERWLALASSSATSAPGLSCAVLYAAKSLLLETPKYERYQNELAADLAGVRPAQLDVKGVSALRLLLAAAPPVDAPVIFLPQQRTMFLIQAITRWIASDEPIPDEMNAGLVELFCHLAPIVQDLSGGHWDLMFDLIESNLESADWEEPATLPAVHHSCLLLAQIRELSTANAQLRDLAKARIDTSLEAVLRLFVSRPVTRTRDQPRIVVVETMAKLVKTLPPKLLSMESSFDQLLRLLQDPALTVQLSSYHLLQRVVEKHVADLVVEAELDAEDKLDIRLPTALVSALGDKPTEDEPAEATAYLLSWLLTFGFFESASPRLRAAFLEQLRDTGLVVDSFLPTVFSLVRLSDRTRPIDLAPWTVDEFHLDLLDNRDRTSMSVLAAHAYYRALKTVPSVIRAYATSLQNLQLSRTLQTFTTRHFSPLLVSDELAVLRDTTSPIGQQLRDNDDFTVKVASNGSEVKVVFIVDEEAMELGIRVPNEFPLAGVEVRDVRKVGVTDKQWRAWLLAMQQVITSQSAAIADAILLFKRNVTLHFEGVESCAICYSTVSTVDRSLPTKTCKTCNNKFHAGCLYKWFTTSHGSTCPLCRQIF</sequence>
<keyword evidence="10" id="KW-0677">Repeat</keyword>
<evidence type="ECO:0000313" key="20">
    <source>
        <dbReference type="Proteomes" id="UP000237144"/>
    </source>
</evidence>
<dbReference type="PANTHER" id="PTHR12389:SF0">
    <property type="entry name" value="E3 UBIQUITIN-PROTEIN LIGASE LISTERIN"/>
    <property type="match status" value="1"/>
</dbReference>
<dbReference type="InterPro" id="IPR054477">
    <property type="entry name" value="LTN1_E3_ligase_6th"/>
</dbReference>
<evidence type="ECO:0000256" key="5">
    <source>
        <dbReference type="ARBA" id="ARBA00012483"/>
    </source>
</evidence>
<dbReference type="Pfam" id="PF23009">
    <property type="entry name" value="UBC_like"/>
    <property type="match status" value="1"/>
</dbReference>
<evidence type="ECO:0000256" key="4">
    <source>
        <dbReference type="ARBA" id="ARBA00007997"/>
    </source>
</evidence>
<dbReference type="InterPro" id="IPR011016">
    <property type="entry name" value="Znf_RING-CH"/>
</dbReference>
<dbReference type="GO" id="GO:1990112">
    <property type="term" value="C:RQC complex"/>
    <property type="evidence" value="ECO:0007669"/>
    <property type="project" value="UniProtKB-UniRule"/>
</dbReference>
<feature type="domain" description="RING-type" evidence="18">
    <location>
        <begin position="1724"/>
        <end position="1771"/>
    </location>
</feature>
<dbReference type="InterPro" id="IPR039804">
    <property type="entry name" value="RING-CH-C4HC3_LTN1"/>
</dbReference>
<feature type="compositionally biased region" description="Low complexity" evidence="17">
    <location>
        <begin position="1"/>
        <end position="12"/>
    </location>
</feature>
<comment type="caution">
    <text evidence="19">The sequence shown here is derived from an EMBL/GenBank/DDBJ whole genome shotgun (WGS) entry which is preliminary data.</text>
</comment>
<evidence type="ECO:0000256" key="3">
    <source>
        <dbReference type="ARBA" id="ARBA00004906"/>
    </source>
</evidence>
<keyword evidence="20" id="KW-1185">Reference proteome</keyword>
<keyword evidence="9 16" id="KW-0479">Metal-binding</keyword>
<feature type="compositionally biased region" description="Basic residues" evidence="17">
    <location>
        <begin position="57"/>
        <end position="73"/>
    </location>
</feature>
<evidence type="ECO:0000256" key="17">
    <source>
        <dbReference type="SAM" id="MobiDB-lite"/>
    </source>
</evidence>
<dbReference type="SUPFAM" id="SSF57850">
    <property type="entry name" value="RING/U-box"/>
    <property type="match status" value="1"/>
</dbReference>
<comment type="function">
    <text evidence="16">E3 ubiquitin-protein ligase. Component of the ribosome quality control complex (RQC), a ribosome-associated complex that mediates ubiquitination and extraction of incompletely synthesized nascent chains for proteasomal degradation.</text>
</comment>
<dbReference type="InterPro" id="IPR054476">
    <property type="entry name" value="Ltn1_N"/>
</dbReference>
<evidence type="ECO:0000256" key="13">
    <source>
        <dbReference type="ARBA" id="ARBA00022833"/>
    </source>
</evidence>
<comment type="subunit">
    <text evidence="16">Component of the ribosome quality control complex (RQC).</text>
</comment>
<dbReference type="PANTHER" id="PTHR12389">
    <property type="entry name" value="ZINC FINGER PROTEIN 294"/>
    <property type="match status" value="1"/>
</dbReference>
<dbReference type="EMBL" id="PJQD01000002">
    <property type="protein sequence ID" value="POY76742.1"/>
    <property type="molecule type" value="Genomic_DNA"/>
</dbReference>
<dbReference type="SUPFAM" id="SSF48371">
    <property type="entry name" value="ARM repeat"/>
    <property type="match status" value="1"/>
</dbReference>
<evidence type="ECO:0000256" key="16">
    <source>
        <dbReference type="RuleBase" id="RU367090"/>
    </source>
</evidence>
<keyword evidence="7" id="KW-0963">Cytoplasm</keyword>
<dbReference type="SMART" id="SM00744">
    <property type="entry name" value="RINGv"/>
    <property type="match status" value="1"/>
</dbReference>
<dbReference type="GO" id="GO:0016567">
    <property type="term" value="P:protein ubiquitination"/>
    <property type="evidence" value="ECO:0007669"/>
    <property type="project" value="UniProtKB-UniPathway"/>
</dbReference>
<evidence type="ECO:0000256" key="7">
    <source>
        <dbReference type="ARBA" id="ARBA00022490"/>
    </source>
</evidence>
<dbReference type="Pfam" id="PF13639">
    <property type="entry name" value="zf-RING_2"/>
    <property type="match status" value="1"/>
</dbReference>
<evidence type="ECO:0000256" key="8">
    <source>
        <dbReference type="ARBA" id="ARBA00022679"/>
    </source>
</evidence>
<evidence type="ECO:0000256" key="11">
    <source>
        <dbReference type="ARBA" id="ARBA00022771"/>
    </source>
</evidence>
<evidence type="ECO:0000256" key="6">
    <source>
        <dbReference type="ARBA" id="ARBA00017157"/>
    </source>
</evidence>
<dbReference type="GO" id="GO:0005829">
    <property type="term" value="C:cytosol"/>
    <property type="evidence" value="ECO:0007669"/>
    <property type="project" value="UniProtKB-SubCell"/>
</dbReference>
<dbReference type="Proteomes" id="UP000237144">
    <property type="component" value="Unassembled WGS sequence"/>
</dbReference>
<feature type="region of interest" description="Disordered" evidence="17">
    <location>
        <begin position="1"/>
        <end position="86"/>
    </location>
</feature>